<dbReference type="Pfam" id="PF01757">
    <property type="entry name" value="Acyl_transf_3"/>
    <property type="match status" value="1"/>
</dbReference>
<sequence length="356" mass="41163">MKQTDNKIWPLDVCRGVAAFYVVLHHSREMLPAAIRPLLLFGQEAVILFFLLSGFVIHYTYYNKEWFDRSDFLWKRFIRIYPILIVVMLFSWIADVATGAHDPDINMRTFVYNLLGMQDSQLQKPGIGYATFGGNDPLWSLGYEIWYYAFYAIAGAKNFERNMLLVTVIAVVSCALFALYPNKIWLTLFYLPIWWLGVAIAQMQVTKSNKGFLQGILSASIALLAYGVFQFRAITVNHTTIGLHPLVEIRHFATAIAMALVWVLMMKRLRMQHLEFLRPLSVLSAVSYGVYIVHLPLLRAVKAYLPSNIFTWLLFVLLTVLVGWLLEIRFQKRWMLPLLRRQSKRRMAIGPKTISE</sequence>
<feature type="domain" description="Acyltransferase 3" evidence="2">
    <location>
        <begin position="11"/>
        <end position="326"/>
    </location>
</feature>
<feature type="transmembrane region" description="Helical" evidence="1">
    <location>
        <begin position="80"/>
        <end position="100"/>
    </location>
</feature>
<dbReference type="GO" id="GO:0000271">
    <property type="term" value="P:polysaccharide biosynthetic process"/>
    <property type="evidence" value="ECO:0007669"/>
    <property type="project" value="TreeGrafter"/>
</dbReference>
<feature type="transmembrane region" description="Helical" evidence="1">
    <location>
        <begin position="249"/>
        <end position="265"/>
    </location>
</feature>
<reference evidence="3 4" key="2">
    <citation type="submission" date="2019-09" db="EMBL/GenBank/DDBJ databases">
        <authorList>
            <person name="Jin C."/>
        </authorList>
    </citation>
    <scope>NUCLEOTIDE SEQUENCE [LARGE SCALE GENOMIC DNA]</scope>
    <source>
        <strain evidence="3 4">BN140078</strain>
    </source>
</reference>
<dbReference type="InterPro" id="IPR050879">
    <property type="entry name" value="Acyltransferase_3"/>
</dbReference>
<dbReference type="GO" id="GO:0016747">
    <property type="term" value="F:acyltransferase activity, transferring groups other than amino-acyl groups"/>
    <property type="evidence" value="ECO:0007669"/>
    <property type="project" value="InterPro"/>
</dbReference>
<feature type="transmembrane region" description="Helical" evidence="1">
    <location>
        <begin position="38"/>
        <end position="60"/>
    </location>
</feature>
<reference evidence="3 4" key="1">
    <citation type="submission" date="2019-09" db="EMBL/GenBank/DDBJ databases">
        <title>Chitinophaga ginsengihumi sp. nov., isolated from soil of ginseng rhizosphere.</title>
        <authorList>
            <person name="Lee J."/>
        </authorList>
    </citation>
    <scope>NUCLEOTIDE SEQUENCE [LARGE SCALE GENOMIC DNA]</scope>
    <source>
        <strain evidence="3 4">BN140078</strain>
    </source>
</reference>
<dbReference type="PANTHER" id="PTHR23028:SF131">
    <property type="entry name" value="BLR2367 PROTEIN"/>
    <property type="match status" value="1"/>
</dbReference>
<feature type="transmembrane region" description="Helical" evidence="1">
    <location>
        <begin position="309"/>
        <end position="326"/>
    </location>
</feature>
<feature type="transmembrane region" description="Helical" evidence="1">
    <location>
        <begin position="212"/>
        <end position="229"/>
    </location>
</feature>
<dbReference type="AlphaFoldDB" id="A0A5B2VZT7"/>
<comment type="caution">
    <text evidence="3">The sequence shown here is derived from an EMBL/GenBank/DDBJ whole genome shotgun (WGS) entry which is preliminary data.</text>
</comment>
<accession>A0A5B2VZT7</accession>
<protein>
    <submittedName>
        <fullName evidence="3">Acyltransferase</fullName>
    </submittedName>
</protein>
<dbReference type="PANTHER" id="PTHR23028">
    <property type="entry name" value="ACETYLTRANSFERASE"/>
    <property type="match status" value="1"/>
</dbReference>
<dbReference type="GO" id="GO:0016020">
    <property type="term" value="C:membrane"/>
    <property type="evidence" value="ECO:0007669"/>
    <property type="project" value="TreeGrafter"/>
</dbReference>
<keyword evidence="4" id="KW-1185">Reference proteome</keyword>
<dbReference type="EMBL" id="VUOC01000002">
    <property type="protein sequence ID" value="KAA2243657.1"/>
    <property type="molecule type" value="Genomic_DNA"/>
</dbReference>
<feature type="transmembrane region" description="Helical" evidence="1">
    <location>
        <begin position="277"/>
        <end position="297"/>
    </location>
</feature>
<dbReference type="RefSeq" id="WP_149838532.1">
    <property type="nucleotide sequence ID" value="NZ_VUOC01000002.1"/>
</dbReference>
<dbReference type="Proteomes" id="UP000324611">
    <property type="component" value="Unassembled WGS sequence"/>
</dbReference>
<dbReference type="InterPro" id="IPR002656">
    <property type="entry name" value="Acyl_transf_3_dom"/>
</dbReference>
<evidence type="ECO:0000313" key="4">
    <source>
        <dbReference type="Proteomes" id="UP000324611"/>
    </source>
</evidence>
<organism evidence="3 4">
    <name type="scientific">Chitinophaga agrisoli</name>
    <dbReference type="NCBI Taxonomy" id="2607653"/>
    <lineage>
        <taxon>Bacteria</taxon>
        <taxon>Pseudomonadati</taxon>
        <taxon>Bacteroidota</taxon>
        <taxon>Chitinophagia</taxon>
        <taxon>Chitinophagales</taxon>
        <taxon>Chitinophagaceae</taxon>
        <taxon>Chitinophaga</taxon>
    </lineage>
</organism>
<keyword evidence="1" id="KW-0472">Membrane</keyword>
<evidence type="ECO:0000313" key="3">
    <source>
        <dbReference type="EMBL" id="KAA2243657.1"/>
    </source>
</evidence>
<feature type="transmembrane region" description="Helical" evidence="1">
    <location>
        <begin position="186"/>
        <end position="205"/>
    </location>
</feature>
<evidence type="ECO:0000259" key="2">
    <source>
        <dbReference type="Pfam" id="PF01757"/>
    </source>
</evidence>
<keyword evidence="3" id="KW-0012">Acyltransferase</keyword>
<proteinExistence type="predicted"/>
<gene>
    <name evidence="3" type="ORF">F0L74_14350</name>
</gene>
<name>A0A5B2VZT7_9BACT</name>
<feature type="transmembrane region" description="Helical" evidence="1">
    <location>
        <begin position="163"/>
        <end position="180"/>
    </location>
</feature>
<evidence type="ECO:0000256" key="1">
    <source>
        <dbReference type="SAM" id="Phobius"/>
    </source>
</evidence>
<keyword evidence="1" id="KW-0812">Transmembrane</keyword>
<keyword evidence="3" id="KW-0808">Transferase</keyword>
<keyword evidence="1" id="KW-1133">Transmembrane helix</keyword>